<dbReference type="EMBL" id="FOQD01000020">
    <property type="protein sequence ID" value="SFJ41369.1"/>
    <property type="molecule type" value="Genomic_DNA"/>
</dbReference>
<feature type="domain" description="DUF58" evidence="1">
    <location>
        <begin position="51"/>
        <end position="241"/>
    </location>
</feature>
<reference evidence="3" key="1">
    <citation type="submission" date="2016-10" db="EMBL/GenBank/DDBJ databases">
        <authorList>
            <person name="Varghese N."/>
            <person name="Submissions S."/>
        </authorList>
    </citation>
    <scope>NUCLEOTIDE SEQUENCE [LARGE SCALE GENOMIC DNA]</scope>
    <source>
        <strain evidence="3">DSM 26348</strain>
    </source>
</reference>
<dbReference type="SUPFAM" id="SSF53300">
    <property type="entry name" value="vWA-like"/>
    <property type="match status" value="1"/>
</dbReference>
<protein>
    <recommendedName>
        <fullName evidence="1">DUF58 domain-containing protein</fullName>
    </recommendedName>
</protein>
<dbReference type="RefSeq" id="WP_092055489.1">
    <property type="nucleotide sequence ID" value="NZ_FOQD01000020.1"/>
</dbReference>
<dbReference type="OrthoDB" id="9780819at2"/>
<keyword evidence="3" id="KW-1185">Reference proteome</keyword>
<dbReference type="PANTHER" id="PTHR33608">
    <property type="entry name" value="BLL2464 PROTEIN"/>
    <property type="match status" value="1"/>
</dbReference>
<sequence>MHPDGGRRSFLDPAVLSRLGAVPLFSRRPMLGNVSGVHSSPHRGASVEFAEYRRYVPGDDPRRMDWRAYGRSDRFYVKEFEADTNLRCCLILDTSGSMDFGSGDVTKIEYARRLAGSLAYLAVQQGDAVGVSCIAESIVRTVPPRRTPSHLRGVFDILEQARPRGETQLVPRLHELAETIRQRALVVIISDLFVEPSTLRSAFDHLRFRKHDVAVFHLLDPLELEFRFQRPMRFLDMEGGPAIFAEPNEIFDRYQQALQDYLASVKTMTQDSAIDYQRVRIDENYEQVLLRFLIARTRARGGR</sequence>
<dbReference type="InterPro" id="IPR036465">
    <property type="entry name" value="vWFA_dom_sf"/>
</dbReference>
<name>A0A1I3R6U1_9PLAN</name>
<proteinExistence type="predicted"/>
<dbReference type="InterPro" id="IPR002881">
    <property type="entry name" value="DUF58"/>
</dbReference>
<dbReference type="Pfam" id="PF01882">
    <property type="entry name" value="DUF58"/>
    <property type="match status" value="1"/>
</dbReference>
<evidence type="ECO:0000313" key="2">
    <source>
        <dbReference type="EMBL" id="SFJ41369.1"/>
    </source>
</evidence>
<dbReference type="STRING" id="1576369.SAMN05421753_1205"/>
<evidence type="ECO:0000313" key="3">
    <source>
        <dbReference type="Proteomes" id="UP000199518"/>
    </source>
</evidence>
<accession>A0A1I3R6U1</accession>
<evidence type="ECO:0000259" key="1">
    <source>
        <dbReference type="Pfam" id="PF01882"/>
    </source>
</evidence>
<organism evidence="2 3">
    <name type="scientific">Planctomicrobium piriforme</name>
    <dbReference type="NCBI Taxonomy" id="1576369"/>
    <lineage>
        <taxon>Bacteria</taxon>
        <taxon>Pseudomonadati</taxon>
        <taxon>Planctomycetota</taxon>
        <taxon>Planctomycetia</taxon>
        <taxon>Planctomycetales</taxon>
        <taxon>Planctomycetaceae</taxon>
        <taxon>Planctomicrobium</taxon>
    </lineage>
</organism>
<dbReference type="Gene3D" id="3.40.50.410">
    <property type="entry name" value="von Willebrand factor, type A domain"/>
    <property type="match status" value="1"/>
</dbReference>
<gene>
    <name evidence="2" type="ORF">SAMN05421753_1205</name>
</gene>
<dbReference type="Proteomes" id="UP000199518">
    <property type="component" value="Unassembled WGS sequence"/>
</dbReference>
<dbReference type="AlphaFoldDB" id="A0A1I3R6U1"/>
<dbReference type="PANTHER" id="PTHR33608:SF7">
    <property type="entry name" value="DUF58 DOMAIN-CONTAINING PROTEIN"/>
    <property type="match status" value="1"/>
</dbReference>